<evidence type="ECO:0000259" key="10">
    <source>
        <dbReference type="Pfam" id="PF00924"/>
    </source>
</evidence>
<feature type="domain" description="Mechanosensitive ion channel MscS" evidence="10">
    <location>
        <begin position="45"/>
        <end position="98"/>
    </location>
</feature>
<comment type="caution">
    <text evidence="11">The sequence shown here is derived from an EMBL/GenBank/DDBJ whole genome shotgun (WGS) entry which is preliminary data.</text>
</comment>
<evidence type="ECO:0000256" key="4">
    <source>
        <dbReference type="ARBA" id="ARBA00022692"/>
    </source>
</evidence>
<dbReference type="InterPro" id="IPR023408">
    <property type="entry name" value="MscS_beta-dom_sf"/>
</dbReference>
<dbReference type="Gene3D" id="2.30.30.60">
    <property type="match status" value="1"/>
</dbReference>
<gene>
    <name evidence="11" type="ORF">QVD17_32270</name>
</gene>
<feature type="transmembrane region" description="Helical" evidence="9">
    <location>
        <begin position="12"/>
        <end position="32"/>
    </location>
</feature>
<dbReference type="FunFam" id="2.30.30.60:FF:000003">
    <property type="entry name" value="Predicted mechanosensitive ion channel"/>
    <property type="match status" value="1"/>
</dbReference>
<dbReference type="PANTHER" id="PTHR31618">
    <property type="entry name" value="MECHANOSENSITIVE ION CHANNEL PROTEIN 5"/>
    <property type="match status" value="1"/>
</dbReference>
<proteinExistence type="inferred from homology"/>
<evidence type="ECO:0000256" key="6">
    <source>
        <dbReference type="ARBA" id="ARBA00023065"/>
    </source>
</evidence>
<evidence type="ECO:0000256" key="5">
    <source>
        <dbReference type="ARBA" id="ARBA00022989"/>
    </source>
</evidence>
<accession>A0AAD8NPA9</accession>
<keyword evidence="5 9" id="KW-1133">Transmembrane helix</keyword>
<keyword evidence="6" id="KW-0406">Ion transport</keyword>
<evidence type="ECO:0000256" key="2">
    <source>
        <dbReference type="ARBA" id="ARBA00008017"/>
    </source>
</evidence>
<dbReference type="EMBL" id="JAUHHV010000008">
    <property type="protein sequence ID" value="KAK1416479.1"/>
    <property type="molecule type" value="Genomic_DNA"/>
</dbReference>
<keyword evidence="3" id="KW-0813">Transport</keyword>
<evidence type="ECO:0000256" key="9">
    <source>
        <dbReference type="SAM" id="Phobius"/>
    </source>
</evidence>
<evidence type="ECO:0000256" key="8">
    <source>
        <dbReference type="ARBA" id="ARBA00023303"/>
    </source>
</evidence>
<evidence type="ECO:0000256" key="7">
    <source>
        <dbReference type="ARBA" id="ARBA00023136"/>
    </source>
</evidence>
<sequence>MFWLFILDVVTALFLKGSLLAVFLSLLLGGFFSRIFEVLYFWFVVHPYDVGDLCVINDVQMRVSKMYMSTTVFLRYDNHEITYPNSVLATMPIANYRRSPDMGEVIDFYIHSSTSYKMKAEMRERITSCVENMTEYWHTGPKIIERDVADLNRLKMSLCVLHRMNFQDMDERLKRRSLLVNEMIKIFEVLKIGSMLPMENNVGNLPAFDLKRFPSGWKVQAN</sequence>
<comment type="subcellular location">
    <subcellularLocation>
        <location evidence="1">Membrane</location>
        <topology evidence="1">Multi-pass membrane protein</topology>
    </subcellularLocation>
</comment>
<dbReference type="SUPFAM" id="SSF50182">
    <property type="entry name" value="Sm-like ribonucleoproteins"/>
    <property type="match status" value="1"/>
</dbReference>
<dbReference type="InterPro" id="IPR016688">
    <property type="entry name" value="MscS-like_plants/fungi"/>
</dbReference>
<dbReference type="GO" id="GO:0005886">
    <property type="term" value="C:plasma membrane"/>
    <property type="evidence" value="ECO:0007669"/>
    <property type="project" value="UniProtKB-ARBA"/>
</dbReference>
<dbReference type="InterPro" id="IPR010920">
    <property type="entry name" value="LSM_dom_sf"/>
</dbReference>
<protein>
    <recommendedName>
        <fullName evidence="10">Mechanosensitive ion channel MscS domain-containing protein</fullName>
    </recommendedName>
</protein>
<comment type="similarity">
    <text evidence="2">Belongs to the MscS (TC 1.A.23) family.</text>
</comment>
<keyword evidence="7 9" id="KW-0472">Membrane</keyword>
<evidence type="ECO:0000256" key="3">
    <source>
        <dbReference type="ARBA" id="ARBA00022448"/>
    </source>
</evidence>
<keyword evidence="8" id="KW-0407">Ion channel</keyword>
<dbReference type="InterPro" id="IPR006685">
    <property type="entry name" value="MscS_channel_2nd"/>
</dbReference>
<dbReference type="GO" id="GO:0008381">
    <property type="term" value="F:mechanosensitive monoatomic ion channel activity"/>
    <property type="evidence" value="ECO:0007669"/>
    <property type="project" value="TreeGrafter"/>
</dbReference>
<keyword evidence="12" id="KW-1185">Reference proteome</keyword>
<evidence type="ECO:0000313" key="11">
    <source>
        <dbReference type="EMBL" id="KAK1416479.1"/>
    </source>
</evidence>
<dbReference type="AlphaFoldDB" id="A0AAD8NPA9"/>
<dbReference type="GO" id="GO:0006820">
    <property type="term" value="P:monoatomic anion transport"/>
    <property type="evidence" value="ECO:0007669"/>
    <property type="project" value="TreeGrafter"/>
</dbReference>
<dbReference type="Proteomes" id="UP001229421">
    <property type="component" value="Unassembled WGS sequence"/>
</dbReference>
<dbReference type="PANTHER" id="PTHR31618:SF30">
    <property type="entry name" value="MECHANOSENSITIVE ION CHANNEL PROTEIN"/>
    <property type="match status" value="1"/>
</dbReference>
<dbReference type="Pfam" id="PF00924">
    <property type="entry name" value="MS_channel_2nd"/>
    <property type="match status" value="1"/>
</dbReference>
<dbReference type="GO" id="GO:0050982">
    <property type="term" value="P:detection of mechanical stimulus"/>
    <property type="evidence" value="ECO:0007669"/>
    <property type="project" value="UniProtKB-ARBA"/>
</dbReference>
<reference evidence="11" key="1">
    <citation type="journal article" date="2023" name="bioRxiv">
        <title>Improved chromosome-level genome assembly for marigold (Tagetes erecta).</title>
        <authorList>
            <person name="Jiang F."/>
            <person name="Yuan L."/>
            <person name="Wang S."/>
            <person name="Wang H."/>
            <person name="Xu D."/>
            <person name="Wang A."/>
            <person name="Fan W."/>
        </authorList>
    </citation>
    <scope>NUCLEOTIDE SEQUENCE</scope>
    <source>
        <strain evidence="11">WSJ</strain>
        <tissue evidence="11">Leaf</tissue>
    </source>
</reference>
<name>A0AAD8NPA9_TARER</name>
<keyword evidence="4 9" id="KW-0812">Transmembrane</keyword>
<evidence type="ECO:0000256" key="1">
    <source>
        <dbReference type="ARBA" id="ARBA00004141"/>
    </source>
</evidence>
<organism evidence="11 12">
    <name type="scientific">Tagetes erecta</name>
    <name type="common">African marigold</name>
    <dbReference type="NCBI Taxonomy" id="13708"/>
    <lineage>
        <taxon>Eukaryota</taxon>
        <taxon>Viridiplantae</taxon>
        <taxon>Streptophyta</taxon>
        <taxon>Embryophyta</taxon>
        <taxon>Tracheophyta</taxon>
        <taxon>Spermatophyta</taxon>
        <taxon>Magnoliopsida</taxon>
        <taxon>eudicotyledons</taxon>
        <taxon>Gunneridae</taxon>
        <taxon>Pentapetalae</taxon>
        <taxon>asterids</taxon>
        <taxon>campanulids</taxon>
        <taxon>Asterales</taxon>
        <taxon>Asteraceae</taxon>
        <taxon>Asteroideae</taxon>
        <taxon>Heliantheae alliance</taxon>
        <taxon>Tageteae</taxon>
        <taxon>Tagetes</taxon>
    </lineage>
</organism>
<evidence type="ECO:0000313" key="12">
    <source>
        <dbReference type="Proteomes" id="UP001229421"/>
    </source>
</evidence>